<organism evidence="1 2">
    <name type="scientific">Methanobrevibacter arboriphilus JCM 13429 = DSM 1125</name>
    <dbReference type="NCBI Taxonomy" id="1300164"/>
    <lineage>
        <taxon>Archaea</taxon>
        <taxon>Methanobacteriati</taxon>
        <taxon>Methanobacteriota</taxon>
        <taxon>Methanomada group</taxon>
        <taxon>Methanobacteria</taxon>
        <taxon>Methanobacteriales</taxon>
        <taxon>Methanobacteriaceae</taxon>
        <taxon>Methanobrevibacter</taxon>
    </lineage>
</organism>
<accession>A0A1V6N0V6</accession>
<proteinExistence type="predicted"/>
<gene>
    <name evidence="1" type="ORF">MBBAR_22c00020</name>
</gene>
<name>A0A1V6N0V6_METAZ</name>
<dbReference type="OrthoDB" id="53057at2157"/>
<dbReference type="EMBL" id="JXMW01000022">
    <property type="protein sequence ID" value="OQD58255.1"/>
    <property type="molecule type" value="Genomic_DNA"/>
</dbReference>
<dbReference type="Proteomes" id="UP000191661">
    <property type="component" value="Unassembled WGS sequence"/>
</dbReference>
<sequence length="185" mass="21585">MVIEKIKKTMEMMDGVLKIERLSNEDIKEIIDIESNHDNELIPVINEGVKECFRRDFSLVLFKNSHFRNPTNPTLILTTEDGRILGHDIFSKKEKEELKNNKDAYFLSDDFVIYKENIESKDFNPKKQYFILPPVEFSELDNIEMIDNVISSSPSAQSDFYLKKKYNLPEDPKIASIIVSFSLKK</sequence>
<comment type="caution">
    <text evidence="1">The sequence shown here is derived from an EMBL/GenBank/DDBJ whole genome shotgun (WGS) entry which is preliminary data.</text>
</comment>
<reference evidence="1 2" key="1">
    <citation type="submission" date="2014-12" db="EMBL/GenBank/DDBJ databases">
        <title>Genome sequence of Methanobrevibacter arboriphilicus DH1, DSM1125.</title>
        <authorList>
            <person name="Poehlein A."/>
            <person name="Thauer R.K."/>
            <person name="Seedorf H."/>
            <person name="Daniel R."/>
        </authorList>
    </citation>
    <scope>NUCLEOTIDE SEQUENCE [LARGE SCALE GENOMIC DNA]</scope>
    <source>
        <strain evidence="1 2">DH1</strain>
    </source>
</reference>
<evidence type="ECO:0000313" key="1">
    <source>
        <dbReference type="EMBL" id="OQD58255.1"/>
    </source>
</evidence>
<protein>
    <submittedName>
        <fullName evidence="1">Uncharacterized protein</fullName>
    </submittedName>
</protein>
<evidence type="ECO:0000313" key="2">
    <source>
        <dbReference type="Proteomes" id="UP000191661"/>
    </source>
</evidence>
<dbReference type="AlphaFoldDB" id="A0A1V6N0V6"/>
<dbReference type="RefSeq" id="WP_080460884.1">
    <property type="nucleotide sequence ID" value="NZ_JXMW01000022.1"/>
</dbReference>
<keyword evidence="2" id="KW-1185">Reference proteome</keyword>